<evidence type="ECO:0000256" key="26">
    <source>
        <dbReference type="ARBA" id="ARBA00049457"/>
    </source>
</evidence>
<comment type="pathway">
    <text evidence="1">Lipid metabolism; fatty acid metabolism.</text>
</comment>
<dbReference type="FunFam" id="3.40.630.10:FF:000027">
    <property type="entry name" value="N-fatty-acyl-amino acid synthase/hydrolase PM20D1"/>
    <property type="match status" value="1"/>
</dbReference>
<evidence type="ECO:0000256" key="17">
    <source>
        <dbReference type="ARBA" id="ARBA00048402"/>
    </source>
</evidence>
<evidence type="ECO:0000256" key="24">
    <source>
        <dbReference type="ARBA" id="ARBA00048879"/>
    </source>
</evidence>
<evidence type="ECO:0000256" key="18">
    <source>
        <dbReference type="ARBA" id="ARBA00048579"/>
    </source>
</evidence>
<evidence type="ECO:0000256" key="11">
    <source>
        <dbReference type="ARBA" id="ARBA00047723"/>
    </source>
</evidence>
<feature type="compositionally biased region" description="Basic residues" evidence="27">
    <location>
        <begin position="564"/>
        <end position="585"/>
    </location>
</feature>
<feature type="region of interest" description="Disordered" evidence="27">
    <location>
        <begin position="559"/>
        <end position="585"/>
    </location>
</feature>
<dbReference type="OrthoDB" id="3064516at2759"/>
<comment type="catalytic activity">
    <reaction evidence="20">
        <text>N-(9Z-octadecenoyl)-L-glutamine + H2O = L-glutamine + (9Z)-octadecenoate</text>
        <dbReference type="Rhea" id="RHEA:51356"/>
        <dbReference type="ChEBI" id="CHEBI:15377"/>
        <dbReference type="ChEBI" id="CHEBI:30823"/>
        <dbReference type="ChEBI" id="CHEBI:58359"/>
        <dbReference type="ChEBI" id="CHEBI:134033"/>
    </reaction>
    <physiologicalReaction direction="left-to-right" evidence="20">
        <dbReference type="Rhea" id="RHEA:51357"/>
    </physiologicalReaction>
</comment>
<dbReference type="Proteomes" id="UP000838412">
    <property type="component" value="Chromosome 11"/>
</dbReference>
<evidence type="ECO:0000256" key="25">
    <source>
        <dbReference type="ARBA" id="ARBA00049100"/>
    </source>
</evidence>
<keyword evidence="28" id="KW-0472">Membrane</keyword>
<dbReference type="PANTHER" id="PTHR45962:SF1">
    <property type="entry name" value="N-FATTY-ACYL-AMINO ACID SYNTHASE_HYDROLASE PM20D1"/>
    <property type="match status" value="1"/>
</dbReference>
<dbReference type="AlphaFoldDB" id="A0A8J9VG88"/>
<comment type="catalytic activity">
    <reaction evidence="23">
        <text>an N-acyl-aromatic L-alpha-amino acid + H2O = an aromatic L-alpha-amino acid + a carboxylate</text>
        <dbReference type="Rhea" id="RHEA:54184"/>
        <dbReference type="ChEBI" id="CHEBI:15377"/>
        <dbReference type="ChEBI" id="CHEBI:29067"/>
        <dbReference type="ChEBI" id="CHEBI:84824"/>
        <dbReference type="ChEBI" id="CHEBI:138093"/>
        <dbReference type="EC" id="3.5.1.114"/>
    </reaction>
    <physiologicalReaction direction="left-to-right" evidence="23">
        <dbReference type="Rhea" id="RHEA:54185"/>
    </physiologicalReaction>
    <physiologicalReaction direction="right-to-left" evidence="23">
        <dbReference type="Rhea" id="RHEA:54186"/>
    </physiologicalReaction>
</comment>
<keyword evidence="28" id="KW-1133">Transmembrane helix</keyword>
<accession>A0A8J9VG88</accession>
<keyword evidence="30" id="KW-1185">Reference proteome</keyword>
<dbReference type="GO" id="GO:0046872">
    <property type="term" value="F:metal ion binding"/>
    <property type="evidence" value="ECO:0007669"/>
    <property type="project" value="UniProtKB-KW"/>
</dbReference>
<organism evidence="29 30">
    <name type="scientific">Branchiostoma lanceolatum</name>
    <name type="common">Common lancelet</name>
    <name type="synonym">Amphioxus lanceolatum</name>
    <dbReference type="NCBI Taxonomy" id="7740"/>
    <lineage>
        <taxon>Eukaryota</taxon>
        <taxon>Metazoa</taxon>
        <taxon>Chordata</taxon>
        <taxon>Cephalochordata</taxon>
        <taxon>Leptocardii</taxon>
        <taxon>Amphioxiformes</taxon>
        <taxon>Branchiostomatidae</taxon>
        <taxon>Branchiostoma</taxon>
    </lineage>
</organism>
<dbReference type="Gene3D" id="3.40.630.10">
    <property type="entry name" value="Zn peptidases"/>
    <property type="match status" value="1"/>
</dbReference>
<dbReference type="PANTHER" id="PTHR45962">
    <property type="entry name" value="N-FATTY-ACYL-AMINO ACID SYNTHASE/HYDROLASE PM20D1"/>
    <property type="match status" value="1"/>
</dbReference>
<evidence type="ECO:0000256" key="2">
    <source>
        <dbReference type="ARBA" id="ARBA00006247"/>
    </source>
</evidence>
<evidence type="ECO:0000256" key="1">
    <source>
        <dbReference type="ARBA" id="ARBA00004872"/>
    </source>
</evidence>
<keyword evidence="6" id="KW-0862">Zinc</keyword>
<comment type="function">
    <text evidence="8">Secreted enzyme that regulates the endogenous N-fatty acyl amino acid (NAAs) tissue and circulating levels by functioning as a bidirectional NAA synthase/hydrolase. It condenses free fatty acids and free amino acids to generate NAAs and bidirectionally catalyzes the reverse hydrolysis reaction. Some of these NAAs stimulate oxidative metabolism via mitochondrial uncoupling, increasing energy expenditure in a UPC1-independent manner. Thereby, this secreted protein may indirectly regulate whole body energy expenditure. PM20D1 circulates in tight association with both low- and high-density (LDL and HDL,respectively) lipoprotein particles.</text>
</comment>
<protein>
    <submittedName>
        <fullName evidence="29">PM20D1 protein</fullName>
    </submittedName>
</protein>
<comment type="catalytic activity">
    <reaction evidence="15">
        <text>N-(9Z-octadecenoyl)-L-methionine + H2O = (9Z)-octadecenoate + L-methionine</text>
        <dbReference type="Rhea" id="RHEA:64144"/>
        <dbReference type="ChEBI" id="CHEBI:15377"/>
        <dbReference type="ChEBI" id="CHEBI:30823"/>
        <dbReference type="ChEBI" id="CHEBI:57844"/>
        <dbReference type="ChEBI" id="CHEBI:149732"/>
    </reaction>
    <physiologicalReaction direction="left-to-right" evidence="15">
        <dbReference type="Rhea" id="RHEA:64145"/>
    </physiologicalReaction>
</comment>
<evidence type="ECO:0000256" key="5">
    <source>
        <dbReference type="ARBA" id="ARBA00022801"/>
    </source>
</evidence>
<evidence type="ECO:0000313" key="30">
    <source>
        <dbReference type="Proteomes" id="UP000838412"/>
    </source>
</evidence>
<dbReference type="GO" id="GO:0043604">
    <property type="term" value="P:amide biosynthetic process"/>
    <property type="evidence" value="ECO:0007669"/>
    <property type="project" value="TreeGrafter"/>
</dbReference>
<comment type="catalytic activity">
    <reaction evidence="17">
        <text>N-(5Z,8Z,11Z,14Z)-eicosatetraenoyl-glycine + H2O = (5Z,8Z,11Z,14Z)-eicosatetraenoate + glycine</text>
        <dbReference type="Rhea" id="RHEA:64108"/>
        <dbReference type="ChEBI" id="CHEBI:15377"/>
        <dbReference type="ChEBI" id="CHEBI:32395"/>
        <dbReference type="ChEBI" id="CHEBI:57305"/>
        <dbReference type="ChEBI" id="CHEBI:59002"/>
    </reaction>
    <physiologicalReaction direction="left-to-right" evidence="17">
        <dbReference type="Rhea" id="RHEA:64109"/>
    </physiologicalReaction>
    <physiologicalReaction direction="right-to-left" evidence="17">
        <dbReference type="Rhea" id="RHEA:64110"/>
    </physiologicalReaction>
</comment>
<evidence type="ECO:0000256" key="20">
    <source>
        <dbReference type="ARBA" id="ARBA00048729"/>
    </source>
</evidence>
<comment type="similarity">
    <text evidence="2">Belongs to the peptidase M20A family.</text>
</comment>
<proteinExistence type="inferred from homology"/>
<comment type="catalytic activity">
    <reaction evidence="24">
        <text>L-phenylalanine + (9Z)-octadecenoate = N-(9Z-octadecenoyl)-L-phenylalanine + H2O</text>
        <dbReference type="Rhea" id="RHEA:51300"/>
        <dbReference type="ChEBI" id="CHEBI:15377"/>
        <dbReference type="ChEBI" id="CHEBI:30823"/>
        <dbReference type="ChEBI" id="CHEBI:58095"/>
        <dbReference type="ChEBI" id="CHEBI:134020"/>
    </reaction>
    <physiologicalReaction direction="left-to-right" evidence="24">
        <dbReference type="Rhea" id="RHEA:51301"/>
    </physiologicalReaction>
    <physiologicalReaction direction="right-to-left" evidence="24">
        <dbReference type="Rhea" id="RHEA:51302"/>
    </physiologicalReaction>
</comment>
<dbReference type="GO" id="GO:0006520">
    <property type="term" value="P:amino acid metabolic process"/>
    <property type="evidence" value="ECO:0007669"/>
    <property type="project" value="TreeGrafter"/>
</dbReference>
<evidence type="ECO:0000256" key="21">
    <source>
        <dbReference type="ARBA" id="ARBA00048822"/>
    </source>
</evidence>
<comment type="catalytic activity">
    <reaction evidence="18">
        <text>an N-acyl-L-amino acid + H2O = an L-alpha-amino acid + a carboxylate</text>
        <dbReference type="Rhea" id="RHEA:15565"/>
        <dbReference type="ChEBI" id="CHEBI:15377"/>
        <dbReference type="ChEBI" id="CHEBI:29067"/>
        <dbReference type="ChEBI" id="CHEBI:59869"/>
        <dbReference type="ChEBI" id="CHEBI:59874"/>
        <dbReference type="EC" id="3.5.1.14"/>
    </reaction>
    <physiologicalReaction direction="left-to-right" evidence="18">
        <dbReference type="Rhea" id="RHEA:15566"/>
    </physiologicalReaction>
    <physiologicalReaction direction="right-to-left" evidence="18">
        <dbReference type="Rhea" id="RHEA:15567"/>
    </physiologicalReaction>
</comment>
<comment type="catalytic activity">
    <reaction evidence="14">
        <text>N-hexadecanoyl-L-phenylalanine + H2O = hexadecanoate + L-phenylalanine</text>
        <dbReference type="Rhea" id="RHEA:64124"/>
        <dbReference type="ChEBI" id="CHEBI:7896"/>
        <dbReference type="ChEBI" id="CHEBI:15377"/>
        <dbReference type="ChEBI" id="CHEBI:58095"/>
        <dbReference type="ChEBI" id="CHEBI:149699"/>
    </reaction>
    <physiologicalReaction direction="left-to-right" evidence="14">
        <dbReference type="Rhea" id="RHEA:64125"/>
    </physiologicalReaction>
</comment>
<evidence type="ECO:0000256" key="8">
    <source>
        <dbReference type="ARBA" id="ARBA00046147"/>
    </source>
</evidence>
<evidence type="ECO:0000256" key="14">
    <source>
        <dbReference type="ARBA" id="ARBA00047879"/>
    </source>
</evidence>
<comment type="catalytic activity">
    <reaction evidence="16">
        <text>N-(9Z-octadecenoyl)-L-asparagine + H2O = L-asparagine + (9Z)-octadecenoate</text>
        <dbReference type="Rhea" id="RHEA:64136"/>
        <dbReference type="ChEBI" id="CHEBI:15377"/>
        <dbReference type="ChEBI" id="CHEBI:30823"/>
        <dbReference type="ChEBI" id="CHEBI:58048"/>
        <dbReference type="ChEBI" id="CHEBI:149730"/>
    </reaction>
    <physiologicalReaction direction="left-to-right" evidence="16">
        <dbReference type="Rhea" id="RHEA:64137"/>
    </physiologicalReaction>
</comment>
<gene>
    <name evidence="29" type="primary">PM20D1</name>
    <name evidence="29" type="ORF">BLAG_LOCUS3659</name>
</gene>
<keyword evidence="3" id="KW-0645">Protease</keyword>
<evidence type="ECO:0000256" key="13">
    <source>
        <dbReference type="ARBA" id="ARBA00047874"/>
    </source>
</evidence>
<comment type="catalytic activity">
    <reaction evidence="21">
        <text>N-(9Z-octadecenoyl)-L-tryptophan + H2O = L-tryptophan + (9Z)-octadecenoate</text>
        <dbReference type="Rhea" id="RHEA:64176"/>
        <dbReference type="ChEBI" id="CHEBI:15377"/>
        <dbReference type="ChEBI" id="CHEBI:30823"/>
        <dbReference type="ChEBI" id="CHEBI:57912"/>
        <dbReference type="ChEBI" id="CHEBI:149733"/>
    </reaction>
    <physiologicalReaction direction="left-to-right" evidence="21">
        <dbReference type="Rhea" id="RHEA:64177"/>
    </physiologicalReaction>
</comment>
<evidence type="ECO:0000256" key="10">
    <source>
        <dbReference type="ARBA" id="ARBA00047567"/>
    </source>
</evidence>
<evidence type="ECO:0000256" key="23">
    <source>
        <dbReference type="ARBA" id="ARBA00048840"/>
    </source>
</evidence>
<dbReference type="GO" id="GO:0043605">
    <property type="term" value="P:amide catabolic process"/>
    <property type="evidence" value="ECO:0007669"/>
    <property type="project" value="TreeGrafter"/>
</dbReference>
<evidence type="ECO:0000256" key="16">
    <source>
        <dbReference type="ARBA" id="ARBA00048380"/>
    </source>
</evidence>
<evidence type="ECO:0000256" key="22">
    <source>
        <dbReference type="ARBA" id="ARBA00048827"/>
    </source>
</evidence>
<evidence type="ECO:0000256" key="3">
    <source>
        <dbReference type="ARBA" id="ARBA00022670"/>
    </source>
</evidence>
<reference evidence="29" key="1">
    <citation type="submission" date="2022-01" db="EMBL/GenBank/DDBJ databases">
        <authorList>
            <person name="Braso-Vives M."/>
        </authorList>
    </citation>
    <scope>NUCLEOTIDE SEQUENCE</scope>
</reference>
<comment type="catalytic activity">
    <reaction evidence="9">
        <text>(9Z)-octadecenoate + glycine = N-(9Z-octadecenoyl)glycine + H2O</text>
        <dbReference type="Rhea" id="RHEA:51316"/>
        <dbReference type="ChEBI" id="CHEBI:15377"/>
        <dbReference type="ChEBI" id="CHEBI:30823"/>
        <dbReference type="ChEBI" id="CHEBI:57305"/>
        <dbReference type="ChEBI" id="CHEBI:133992"/>
    </reaction>
    <physiologicalReaction direction="right-to-left" evidence="9">
        <dbReference type="Rhea" id="RHEA:51318"/>
    </physiologicalReaction>
</comment>
<dbReference type="GO" id="GO:0008233">
    <property type="term" value="F:peptidase activity"/>
    <property type="evidence" value="ECO:0007669"/>
    <property type="project" value="UniProtKB-KW"/>
</dbReference>
<evidence type="ECO:0000313" key="29">
    <source>
        <dbReference type="EMBL" id="CAH1239320.1"/>
    </source>
</evidence>
<dbReference type="SUPFAM" id="SSF53187">
    <property type="entry name" value="Zn-dependent exopeptidases"/>
    <property type="match status" value="1"/>
</dbReference>
<feature type="transmembrane region" description="Helical" evidence="28">
    <location>
        <begin position="34"/>
        <end position="54"/>
    </location>
</feature>
<evidence type="ECO:0000256" key="12">
    <source>
        <dbReference type="ARBA" id="ARBA00047866"/>
    </source>
</evidence>
<keyword evidence="4" id="KW-0479">Metal-binding</keyword>
<comment type="catalytic activity">
    <reaction evidence="13">
        <text>(5Z,8Z,11Z,14Z)-eicosatetraenoate + L-phenylalanine = N-(5Z,8Z,11Z,14Z-eicosatetraenoyl)-L-phenylalanine + H2O</text>
        <dbReference type="Rhea" id="RHEA:51312"/>
        <dbReference type="ChEBI" id="CHEBI:15377"/>
        <dbReference type="ChEBI" id="CHEBI:32395"/>
        <dbReference type="ChEBI" id="CHEBI:58095"/>
        <dbReference type="ChEBI" id="CHEBI:134022"/>
    </reaction>
    <physiologicalReaction direction="left-to-right" evidence="13">
        <dbReference type="Rhea" id="RHEA:51313"/>
    </physiologicalReaction>
    <physiologicalReaction direction="right-to-left" evidence="13">
        <dbReference type="Rhea" id="RHEA:51314"/>
    </physiologicalReaction>
</comment>
<comment type="catalytic activity">
    <reaction evidence="22">
        <text>N-(9Z-octadecenoyl)-L-leucine + H2O = L-leucine + (9Z)-octadecenoate</text>
        <dbReference type="Rhea" id="RHEA:51360"/>
        <dbReference type="ChEBI" id="CHEBI:15377"/>
        <dbReference type="ChEBI" id="CHEBI:30823"/>
        <dbReference type="ChEBI" id="CHEBI:57427"/>
        <dbReference type="ChEBI" id="CHEBI:134035"/>
    </reaction>
    <physiologicalReaction direction="left-to-right" evidence="22">
        <dbReference type="Rhea" id="RHEA:51361"/>
    </physiologicalReaction>
    <physiologicalReaction direction="right-to-left" evidence="22">
        <dbReference type="Rhea" id="RHEA:51362"/>
    </physiologicalReaction>
</comment>
<keyword evidence="5" id="KW-0378">Hydrolase</keyword>
<comment type="catalytic activity">
    <reaction evidence="19">
        <text>N-(9Z-octadecenoyl)-L-serine + H2O = L-serine + (9Z)-octadecenoate</text>
        <dbReference type="Rhea" id="RHEA:51352"/>
        <dbReference type="ChEBI" id="CHEBI:15377"/>
        <dbReference type="ChEBI" id="CHEBI:30823"/>
        <dbReference type="ChEBI" id="CHEBI:33384"/>
        <dbReference type="ChEBI" id="CHEBI:134031"/>
    </reaction>
    <physiologicalReaction direction="left-to-right" evidence="19">
        <dbReference type="Rhea" id="RHEA:51353"/>
    </physiologicalReaction>
</comment>
<name>A0A8J9VG88_BRALA</name>
<comment type="catalytic activity">
    <reaction evidence="25">
        <text>N-(5Z,8Z,11Z,14Z-eicosatetraenoyl)-L-serine + H2O = (5Z,8Z,11Z,14Z)-eicosatetraenoate + L-serine</text>
        <dbReference type="Rhea" id="RHEA:64116"/>
        <dbReference type="ChEBI" id="CHEBI:15377"/>
        <dbReference type="ChEBI" id="CHEBI:32395"/>
        <dbReference type="ChEBI" id="CHEBI:33384"/>
        <dbReference type="ChEBI" id="CHEBI:149697"/>
    </reaction>
    <physiologicalReaction direction="left-to-right" evidence="25">
        <dbReference type="Rhea" id="RHEA:64117"/>
    </physiologicalReaction>
    <physiologicalReaction direction="right-to-left" evidence="25">
        <dbReference type="Rhea" id="RHEA:64118"/>
    </physiologicalReaction>
</comment>
<dbReference type="GO" id="GO:0004046">
    <property type="term" value="F:aminoacylase activity"/>
    <property type="evidence" value="ECO:0007669"/>
    <property type="project" value="UniProtKB-EC"/>
</dbReference>
<comment type="pathway">
    <text evidence="7">Amino-acid metabolism.</text>
</comment>
<comment type="catalytic activity">
    <reaction evidence="26">
        <text>N-(9Z-octadecenoyl)-L-lysine + H2O = L-lysine + (9Z)-octadecenoate</text>
        <dbReference type="Rhea" id="RHEA:64192"/>
        <dbReference type="ChEBI" id="CHEBI:15377"/>
        <dbReference type="ChEBI" id="CHEBI:30823"/>
        <dbReference type="ChEBI" id="CHEBI:32551"/>
        <dbReference type="ChEBI" id="CHEBI:149731"/>
    </reaction>
    <physiologicalReaction direction="left-to-right" evidence="26">
        <dbReference type="Rhea" id="RHEA:64193"/>
    </physiologicalReaction>
</comment>
<dbReference type="InterPro" id="IPR002933">
    <property type="entry name" value="Peptidase_M20"/>
</dbReference>
<comment type="catalytic activity">
    <reaction evidence="11">
        <text>N-octadecanoyl-L-phenylalanine + H2O = octadecanoate + L-phenylalanine</text>
        <dbReference type="Rhea" id="RHEA:64128"/>
        <dbReference type="ChEBI" id="CHEBI:15377"/>
        <dbReference type="ChEBI" id="CHEBI:25629"/>
        <dbReference type="ChEBI" id="CHEBI:58095"/>
        <dbReference type="ChEBI" id="CHEBI:149700"/>
    </reaction>
    <physiologicalReaction direction="left-to-right" evidence="11">
        <dbReference type="Rhea" id="RHEA:64129"/>
    </physiologicalReaction>
</comment>
<keyword evidence="28" id="KW-0812">Transmembrane</keyword>
<dbReference type="EMBL" id="OV696696">
    <property type="protein sequence ID" value="CAH1239320.1"/>
    <property type="molecule type" value="Genomic_DNA"/>
</dbReference>
<comment type="catalytic activity">
    <reaction evidence="10">
        <text>N-(4Z,7Z,10Z,13Z,16Z,19Z-docosahexaenoyl)-L-phenylalanine + H2O = (4Z,7Z,10Z,13Z,16Z,19Z)-docosahexaenoate + L-phenylalanine</text>
        <dbReference type="Rhea" id="RHEA:64132"/>
        <dbReference type="ChEBI" id="CHEBI:15377"/>
        <dbReference type="ChEBI" id="CHEBI:58095"/>
        <dbReference type="ChEBI" id="CHEBI:77016"/>
        <dbReference type="ChEBI" id="CHEBI:149701"/>
    </reaction>
    <physiologicalReaction direction="left-to-right" evidence="10">
        <dbReference type="Rhea" id="RHEA:64133"/>
    </physiologicalReaction>
</comment>
<dbReference type="GO" id="GO:0006508">
    <property type="term" value="P:proteolysis"/>
    <property type="evidence" value="ECO:0007669"/>
    <property type="project" value="UniProtKB-KW"/>
</dbReference>
<evidence type="ECO:0000256" key="15">
    <source>
        <dbReference type="ARBA" id="ARBA00048145"/>
    </source>
</evidence>
<evidence type="ECO:0000256" key="4">
    <source>
        <dbReference type="ARBA" id="ARBA00022723"/>
    </source>
</evidence>
<dbReference type="InterPro" id="IPR047177">
    <property type="entry name" value="Pept_M20A"/>
</dbReference>
<evidence type="ECO:0000256" key="27">
    <source>
        <dbReference type="SAM" id="MobiDB-lite"/>
    </source>
</evidence>
<comment type="catalytic activity">
    <reaction evidence="12">
        <text>N-(9Z-octadecenoyl)-L-tyrosine + H2O = L-tyrosine + (9Z)-octadecenoate</text>
        <dbReference type="Rhea" id="RHEA:64184"/>
        <dbReference type="ChEBI" id="CHEBI:15377"/>
        <dbReference type="ChEBI" id="CHEBI:30823"/>
        <dbReference type="ChEBI" id="CHEBI:58315"/>
        <dbReference type="ChEBI" id="CHEBI:149734"/>
    </reaction>
    <physiologicalReaction direction="left-to-right" evidence="12">
        <dbReference type="Rhea" id="RHEA:64185"/>
    </physiologicalReaction>
</comment>
<evidence type="ECO:0000256" key="6">
    <source>
        <dbReference type="ARBA" id="ARBA00022833"/>
    </source>
</evidence>
<dbReference type="Pfam" id="PF01546">
    <property type="entry name" value="Peptidase_M20"/>
    <property type="match status" value="1"/>
</dbReference>
<evidence type="ECO:0000256" key="28">
    <source>
        <dbReference type="SAM" id="Phobius"/>
    </source>
</evidence>
<evidence type="ECO:0000256" key="19">
    <source>
        <dbReference type="ARBA" id="ARBA00048597"/>
    </source>
</evidence>
<evidence type="ECO:0000256" key="9">
    <source>
        <dbReference type="ARBA" id="ARBA00047450"/>
    </source>
</evidence>
<evidence type="ECO:0000256" key="7">
    <source>
        <dbReference type="ARBA" id="ARBA00034698"/>
    </source>
</evidence>
<sequence length="585" mass="64724">MRVSDLTRDSACHVGFFRHGNGVSLPKMSPTLRLLQWVGLPLMCVVVIVVVRTVTFPSYQTRPPPCDVTDEDFIPATAESLHQAFLRGYGSSLHQAFLRGYGSSLHQAFLRGYGSSLHQAFLRGYGSSLHQAFLRGYGSSLHQAFLRGYGSSLHQAFLRGYGCSLHQAFLRGYGSSLHQAFLRGYGSSLHQAFLRGHGPSLHQAFLRGYGSSLHQAFLRGYGSSLHQAFLRGYGSSLHQAFLRGYGSNLHQAFLRGYGSSLHQAFLRGYGSSLHQAFLRGYGSSLHQAFLRELDRLGRVITFRTISYGPGRGTPQELLKLADFIRDSFPLLHSSPLVTREVVVVGNFSLLYRVQGSGRSLNPGLLAAHLDVVPVTEEPGWEAGPFSGQQKGGFVYGRGTMDTKQTLMGSLEVLEFHLKRGHRPRRTLYLAFGHDEEVLGHYGAQKIAELLEEREVKLEFVVDEGFAVTKDFVPGVDRKVALLSVTEKGYLTVRLSVRMKGGHGSMPEKESAIGVLSQAVTNLERNPQPNLWGSGPERDLAEHLATEMSLQPVALRPPLAVGSHTRGRHERSVPNHHGRYAVRRRD</sequence>